<feature type="domain" description="AP2/ERF" evidence="9">
    <location>
        <begin position="33"/>
        <end position="90"/>
    </location>
</feature>
<keyword evidence="5" id="KW-0804">Transcription</keyword>
<gene>
    <name evidence="10" type="ORF">SI8410_09013185</name>
</gene>
<dbReference type="AlphaFoldDB" id="A0A7I8KXF1"/>
<sequence>MEEEKVSESPAEDSSKSKVAAPASTGAGTRHPVYRGVRKRRWGKWVSEIREPRKKSRIWLGSFPTAEMAARAYDVGALCLKGRKALLNFPDLIDILPRPSSSMPRDIQAAAAAAAAISRPAMVMSDSRELEIALPSSISSLEEKPSSGGDEDDDFWVEIGELPALVGGRCMPADSKGDMWEDPWGPSFGNP</sequence>
<protein>
    <recommendedName>
        <fullName evidence="9">AP2/ERF domain-containing protein</fullName>
    </recommendedName>
</protein>
<dbReference type="CDD" id="cd00018">
    <property type="entry name" value="AP2"/>
    <property type="match status" value="1"/>
</dbReference>
<dbReference type="Pfam" id="PF00847">
    <property type="entry name" value="AP2"/>
    <property type="match status" value="1"/>
</dbReference>
<evidence type="ECO:0000256" key="1">
    <source>
        <dbReference type="ARBA" id="ARBA00004123"/>
    </source>
</evidence>
<evidence type="ECO:0000256" key="8">
    <source>
        <dbReference type="SAM" id="MobiDB-lite"/>
    </source>
</evidence>
<evidence type="ECO:0000313" key="10">
    <source>
        <dbReference type="EMBL" id="CAA7402507.1"/>
    </source>
</evidence>
<dbReference type="InterPro" id="IPR036955">
    <property type="entry name" value="AP2/ERF_dom_sf"/>
</dbReference>
<dbReference type="EMBL" id="LR746272">
    <property type="protein sequence ID" value="CAA7402507.1"/>
    <property type="molecule type" value="Genomic_DNA"/>
</dbReference>
<dbReference type="Proteomes" id="UP000663760">
    <property type="component" value="Chromosome 9"/>
</dbReference>
<dbReference type="InterPro" id="IPR051032">
    <property type="entry name" value="AP2/ERF_TF_ERF_subfamily"/>
</dbReference>
<evidence type="ECO:0000256" key="4">
    <source>
        <dbReference type="ARBA" id="ARBA00023159"/>
    </source>
</evidence>
<dbReference type="InterPro" id="IPR001471">
    <property type="entry name" value="AP2/ERF_dom"/>
</dbReference>
<comment type="subcellular location">
    <subcellularLocation>
        <location evidence="1">Nucleus</location>
    </subcellularLocation>
</comment>
<evidence type="ECO:0000256" key="3">
    <source>
        <dbReference type="ARBA" id="ARBA00023125"/>
    </source>
</evidence>
<dbReference type="SMART" id="SM00380">
    <property type="entry name" value="AP2"/>
    <property type="match status" value="1"/>
</dbReference>
<dbReference type="FunFam" id="3.30.730.10:FF:000001">
    <property type="entry name" value="Ethylene-responsive transcription factor 2"/>
    <property type="match status" value="1"/>
</dbReference>
<dbReference type="SUPFAM" id="SSF54171">
    <property type="entry name" value="DNA-binding domain"/>
    <property type="match status" value="1"/>
</dbReference>
<keyword evidence="11" id="KW-1185">Reference proteome</keyword>
<dbReference type="GO" id="GO:0003677">
    <property type="term" value="F:DNA binding"/>
    <property type="evidence" value="ECO:0007669"/>
    <property type="project" value="UniProtKB-KW"/>
</dbReference>
<dbReference type="GO" id="GO:0005634">
    <property type="term" value="C:nucleus"/>
    <property type="evidence" value="ECO:0007669"/>
    <property type="project" value="UniProtKB-SubCell"/>
</dbReference>
<dbReference type="PRINTS" id="PR00367">
    <property type="entry name" value="ETHRSPELEMNT"/>
</dbReference>
<keyword evidence="6" id="KW-0539">Nucleus</keyword>
<dbReference type="Gene3D" id="3.30.730.10">
    <property type="entry name" value="AP2/ERF domain"/>
    <property type="match status" value="1"/>
</dbReference>
<dbReference type="InterPro" id="IPR016177">
    <property type="entry name" value="DNA-bd_dom_sf"/>
</dbReference>
<reference evidence="10" key="1">
    <citation type="submission" date="2020-02" db="EMBL/GenBank/DDBJ databases">
        <authorList>
            <person name="Scholz U."/>
            <person name="Mascher M."/>
            <person name="Fiebig A."/>
        </authorList>
    </citation>
    <scope>NUCLEOTIDE SEQUENCE</scope>
</reference>
<organism evidence="10 11">
    <name type="scientific">Spirodela intermedia</name>
    <name type="common">Intermediate duckweed</name>
    <dbReference type="NCBI Taxonomy" id="51605"/>
    <lineage>
        <taxon>Eukaryota</taxon>
        <taxon>Viridiplantae</taxon>
        <taxon>Streptophyta</taxon>
        <taxon>Embryophyta</taxon>
        <taxon>Tracheophyta</taxon>
        <taxon>Spermatophyta</taxon>
        <taxon>Magnoliopsida</taxon>
        <taxon>Liliopsida</taxon>
        <taxon>Araceae</taxon>
        <taxon>Lemnoideae</taxon>
        <taxon>Spirodela</taxon>
    </lineage>
</organism>
<evidence type="ECO:0000313" key="11">
    <source>
        <dbReference type="Proteomes" id="UP000663760"/>
    </source>
</evidence>
<dbReference type="PROSITE" id="PS51032">
    <property type="entry name" value="AP2_ERF"/>
    <property type="match status" value="1"/>
</dbReference>
<dbReference type="OrthoDB" id="673459at2759"/>
<keyword evidence="2" id="KW-0805">Transcription regulation</keyword>
<keyword evidence="4" id="KW-0010">Activator</keyword>
<evidence type="ECO:0000256" key="5">
    <source>
        <dbReference type="ARBA" id="ARBA00023163"/>
    </source>
</evidence>
<name>A0A7I8KXF1_SPIIN</name>
<comment type="similarity">
    <text evidence="7">Belongs to the AP2/ERF transcription factor family. ERF subfamily.</text>
</comment>
<keyword evidence="3" id="KW-0238">DNA-binding</keyword>
<proteinExistence type="inferred from homology"/>
<evidence type="ECO:0000256" key="2">
    <source>
        <dbReference type="ARBA" id="ARBA00023015"/>
    </source>
</evidence>
<accession>A0A7I8KXF1</accession>
<feature type="region of interest" description="Disordered" evidence="8">
    <location>
        <begin position="1"/>
        <end position="35"/>
    </location>
</feature>
<dbReference type="PANTHER" id="PTHR31985">
    <property type="entry name" value="ETHYLENE-RESPONSIVE TRANSCRIPTION FACTOR ERF042-RELATED"/>
    <property type="match status" value="1"/>
</dbReference>
<evidence type="ECO:0000259" key="9">
    <source>
        <dbReference type="PROSITE" id="PS51032"/>
    </source>
</evidence>
<evidence type="ECO:0000256" key="7">
    <source>
        <dbReference type="ARBA" id="ARBA00024343"/>
    </source>
</evidence>
<evidence type="ECO:0000256" key="6">
    <source>
        <dbReference type="ARBA" id="ARBA00023242"/>
    </source>
</evidence>
<dbReference type="GO" id="GO:0003700">
    <property type="term" value="F:DNA-binding transcription factor activity"/>
    <property type="evidence" value="ECO:0007669"/>
    <property type="project" value="InterPro"/>
</dbReference>
<dbReference type="PANTHER" id="PTHR31985:SF273">
    <property type="entry name" value="ETHYLENE-RESPONSIVE TRANSCRIPTION FACTOR ERF017"/>
    <property type="match status" value="1"/>
</dbReference>